<dbReference type="RefSeq" id="WP_212682602.1">
    <property type="nucleotide sequence ID" value="NZ_JAGSPM010000001.1"/>
</dbReference>
<reference evidence="3 4" key="1">
    <citation type="submission" date="2021-04" db="EMBL/GenBank/DDBJ databases">
        <title>novel species isolated from subtropical streams in China.</title>
        <authorList>
            <person name="Lu H."/>
        </authorList>
    </citation>
    <scope>NUCLEOTIDE SEQUENCE [LARGE SCALE GENOMIC DNA]</scope>
    <source>
        <strain evidence="3 4">BYS107W</strain>
    </source>
</reference>
<evidence type="ECO:0000313" key="4">
    <source>
        <dbReference type="Proteomes" id="UP000680158"/>
    </source>
</evidence>
<comment type="caution">
    <text evidence="3">The sequence shown here is derived from an EMBL/GenBank/DDBJ whole genome shotgun (WGS) entry which is preliminary data.</text>
</comment>
<organism evidence="3 4">
    <name type="scientific">Undibacterium baiyunense</name>
    <dbReference type="NCBI Taxonomy" id="2828731"/>
    <lineage>
        <taxon>Bacteria</taxon>
        <taxon>Pseudomonadati</taxon>
        <taxon>Pseudomonadota</taxon>
        <taxon>Betaproteobacteria</taxon>
        <taxon>Burkholderiales</taxon>
        <taxon>Oxalobacteraceae</taxon>
        <taxon>Undibacterium</taxon>
    </lineage>
</organism>
<dbReference type="AlphaFoldDB" id="A0A941DDU4"/>
<evidence type="ECO:0000313" key="3">
    <source>
        <dbReference type="EMBL" id="MBR7745142.1"/>
    </source>
</evidence>
<keyword evidence="4" id="KW-1185">Reference proteome</keyword>
<sequence length="292" mass="32426">MTENKETSKGNMHIFDELKAALKTNFQRELFDGALMSLRAVGNPLRLNNFSTAIRELVRDLFDHLAPNEQIKQCSWYVPDPTSATGVTRGHRVSYVIHGGISPAFAQDDLQIDVTSERKRLTEVVNTLSKFTHVTINTFNTPSDDVDKYGADACTALLGVLIAADEARQTLVEAIQEQVEEDVVQAVISETVMSVDEIATHHCIDEVELDLIEVVSIDAKEIQFIAHGSICVELQWGSNSDVRNDMGAIMNENFPLSMKFSSSVASPSEVTAVENSLSVDTSDWYDDYYDEE</sequence>
<protein>
    <submittedName>
        <fullName evidence="3">Uncharacterized protein</fullName>
    </submittedName>
</protein>
<accession>A0A941DDU4</accession>
<proteinExistence type="predicted"/>
<name>A0A941DDU4_9BURK</name>
<gene>
    <name evidence="3" type="ORF">KDM92_01000</name>
</gene>
<dbReference type="InterPro" id="IPR040556">
    <property type="entry name" value="pP_pnuc_1"/>
</dbReference>
<dbReference type="Pfam" id="PF18166">
    <property type="entry name" value="pP_pnuc_2"/>
    <property type="match status" value="1"/>
</dbReference>
<feature type="domain" description="Predicted pPIWI-associating nuclease" evidence="1">
    <location>
        <begin position="21"/>
        <end position="149"/>
    </location>
</feature>
<dbReference type="InterPro" id="IPR041584">
    <property type="entry name" value="Put_pPIWI_pnuc_2"/>
</dbReference>
<dbReference type="Proteomes" id="UP000680158">
    <property type="component" value="Unassembled WGS sequence"/>
</dbReference>
<evidence type="ECO:0000259" key="1">
    <source>
        <dbReference type="Pfam" id="PF18165"/>
    </source>
</evidence>
<evidence type="ECO:0000259" key="2">
    <source>
        <dbReference type="Pfam" id="PF18166"/>
    </source>
</evidence>
<feature type="domain" description="Predicted pPIWI-associating nuclease group 2" evidence="2">
    <location>
        <begin position="165"/>
        <end position="285"/>
    </location>
</feature>
<dbReference type="EMBL" id="JAGSPM010000001">
    <property type="protein sequence ID" value="MBR7745142.1"/>
    <property type="molecule type" value="Genomic_DNA"/>
</dbReference>
<dbReference type="Pfam" id="PF18165">
    <property type="entry name" value="pP_pnuc_1"/>
    <property type="match status" value="1"/>
</dbReference>